<accession>A0A7C5SQU5</accession>
<comment type="caution">
    <text evidence="1">The sequence shown here is derived from an EMBL/GenBank/DDBJ whole genome shotgun (WGS) entry which is preliminary data.</text>
</comment>
<sequence length="197" mass="20888">MQRTNRTENPSIGWVLGLSAAAALAAMVWAARKASASDEKSSSDDSGASTFVYPDGQLIEVSIPLPAEADDAAREAIIDQARALAGPNYLEMQASVDDPIRYDDIKRATKEALAKHPDYKAILVKRSSAGGQIFCPYDPGIVLQLAYDRRSEGGELSPIGDCTVFPDAPKGTPLSEVAQDALEQQIESYLTTGTAGG</sequence>
<reference evidence="1" key="1">
    <citation type="journal article" date="2020" name="mSystems">
        <title>Genome- and Community-Level Interaction Insights into Carbon Utilization and Element Cycling Functions of Hydrothermarchaeota in Hydrothermal Sediment.</title>
        <authorList>
            <person name="Zhou Z."/>
            <person name="Liu Y."/>
            <person name="Xu W."/>
            <person name="Pan J."/>
            <person name="Luo Z.H."/>
            <person name="Li M."/>
        </authorList>
    </citation>
    <scope>NUCLEOTIDE SEQUENCE [LARGE SCALE GENOMIC DNA]</scope>
    <source>
        <strain evidence="1">HyVt-523</strain>
    </source>
</reference>
<evidence type="ECO:0000313" key="1">
    <source>
        <dbReference type="EMBL" id="HHO58526.1"/>
    </source>
</evidence>
<name>A0A7C5SQU5_9DEIN</name>
<dbReference type="Proteomes" id="UP000886105">
    <property type="component" value="Unassembled WGS sequence"/>
</dbReference>
<proteinExistence type="predicted"/>
<dbReference type="EMBL" id="DRNZ01000309">
    <property type="protein sequence ID" value="HHO58526.1"/>
    <property type="molecule type" value="Genomic_DNA"/>
</dbReference>
<organism evidence="1">
    <name type="scientific">Oceanithermus profundus</name>
    <dbReference type="NCBI Taxonomy" id="187137"/>
    <lineage>
        <taxon>Bacteria</taxon>
        <taxon>Thermotogati</taxon>
        <taxon>Deinococcota</taxon>
        <taxon>Deinococci</taxon>
        <taxon>Thermales</taxon>
        <taxon>Thermaceae</taxon>
        <taxon>Oceanithermus</taxon>
    </lineage>
</organism>
<protein>
    <submittedName>
        <fullName evidence="1">Uncharacterized protein</fullName>
    </submittedName>
</protein>
<dbReference type="AlphaFoldDB" id="A0A7C5SQU5"/>
<gene>
    <name evidence="1" type="ORF">ENJ85_05060</name>
</gene>